<name>A0ABP6QBL2_9ACTN</name>
<evidence type="ECO:0000313" key="4">
    <source>
        <dbReference type="Proteomes" id="UP001501237"/>
    </source>
</evidence>
<reference evidence="4" key="1">
    <citation type="journal article" date="2019" name="Int. J. Syst. Evol. Microbiol.">
        <title>The Global Catalogue of Microorganisms (GCM) 10K type strain sequencing project: providing services to taxonomists for standard genome sequencing and annotation.</title>
        <authorList>
            <consortium name="The Broad Institute Genomics Platform"/>
            <consortium name="The Broad Institute Genome Sequencing Center for Infectious Disease"/>
            <person name="Wu L."/>
            <person name="Ma J."/>
        </authorList>
    </citation>
    <scope>NUCLEOTIDE SEQUENCE [LARGE SCALE GENOMIC DNA]</scope>
    <source>
        <strain evidence="4">JCM 9377</strain>
    </source>
</reference>
<sequence length="344" mass="37225">MNDIDQVRAFRAEVPLADRGGLAPGRALLLAEAARPAPRLRPAWRLGLAATAAAAVLAAGIVVLGDAGTDGMRPVSVGRFLESAAAAAEKEPDVRPGPHQWLYTKVYQPQGEHLPEWTHHTESWQRFDGLKTATRDPGPDDSGKLRIRDEKWVKHNTDSEERTPTQWYDYFRTLPRDPAALLAFMTKRADSYMAEWKQTFPSADERDQWVFRRLSGFLDDGATLPKSMRATIYRAVAKIPGVTVKEGTADSLGRPGISVIRTSASPGRHAEEFILAKGTYSYLGWRVVATADHTLPAPAVKAGHASPSPSPGGTAPDLTIKAGTVLADQSLEASGLVPAPGDRP</sequence>
<dbReference type="EMBL" id="BAAAUV010000008">
    <property type="protein sequence ID" value="GAA3216693.1"/>
    <property type="molecule type" value="Genomic_DNA"/>
</dbReference>
<gene>
    <name evidence="3" type="ORF">GCM10010468_38930</name>
</gene>
<dbReference type="NCBIfam" id="NF038083">
    <property type="entry name" value="CU044_5270_fam"/>
    <property type="match status" value="1"/>
</dbReference>
<keyword evidence="4" id="KW-1185">Reference proteome</keyword>
<evidence type="ECO:0000256" key="1">
    <source>
        <dbReference type="SAM" id="MobiDB-lite"/>
    </source>
</evidence>
<keyword evidence="2" id="KW-1133">Transmembrane helix</keyword>
<feature type="compositionally biased region" description="Low complexity" evidence="1">
    <location>
        <begin position="302"/>
        <end position="316"/>
    </location>
</feature>
<dbReference type="Proteomes" id="UP001501237">
    <property type="component" value="Unassembled WGS sequence"/>
</dbReference>
<evidence type="ECO:0008006" key="5">
    <source>
        <dbReference type="Google" id="ProtNLM"/>
    </source>
</evidence>
<feature type="transmembrane region" description="Helical" evidence="2">
    <location>
        <begin position="43"/>
        <end position="64"/>
    </location>
</feature>
<dbReference type="RefSeq" id="WP_344830035.1">
    <property type="nucleotide sequence ID" value="NZ_BAAAUV010000008.1"/>
</dbReference>
<protein>
    <recommendedName>
        <fullName evidence="5">CU044_5270 family protein</fullName>
    </recommendedName>
</protein>
<evidence type="ECO:0000256" key="2">
    <source>
        <dbReference type="SAM" id="Phobius"/>
    </source>
</evidence>
<organism evidence="3 4">
    <name type="scientific">Actinocorallia longicatena</name>
    <dbReference type="NCBI Taxonomy" id="111803"/>
    <lineage>
        <taxon>Bacteria</taxon>
        <taxon>Bacillati</taxon>
        <taxon>Actinomycetota</taxon>
        <taxon>Actinomycetes</taxon>
        <taxon>Streptosporangiales</taxon>
        <taxon>Thermomonosporaceae</taxon>
        <taxon>Actinocorallia</taxon>
    </lineage>
</organism>
<dbReference type="InterPro" id="IPR047789">
    <property type="entry name" value="CU044_5270-like"/>
</dbReference>
<feature type="region of interest" description="Disordered" evidence="1">
    <location>
        <begin position="299"/>
        <end position="321"/>
    </location>
</feature>
<comment type="caution">
    <text evidence="3">The sequence shown here is derived from an EMBL/GenBank/DDBJ whole genome shotgun (WGS) entry which is preliminary data.</text>
</comment>
<proteinExistence type="predicted"/>
<accession>A0ABP6QBL2</accession>
<keyword evidence="2" id="KW-0472">Membrane</keyword>
<keyword evidence="2" id="KW-0812">Transmembrane</keyword>
<evidence type="ECO:0000313" key="3">
    <source>
        <dbReference type="EMBL" id="GAA3216693.1"/>
    </source>
</evidence>